<evidence type="ECO:0000313" key="2">
    <source>
        <dbReference type="EMBL" id="CAK0783566.1"/>
    </source>
</evidence>
<organism evidence="2 3">
    <name type="scientific">Coccomyxa viridis</name>
    <dbReference type="NCBI Taxonomy" id="1274662"/>
    <lineage>
        <taxon>Eukaryota</taxon>
        <taxon>Viridiplantae</taxon>
        <taxon>Chlorophyta</taxon>
        <taxon>core chlorophytes</taxon>
        <taxon>Trebouxiophyceae</taxon>
        <taxon>Trebouxiophyceae incertae sedis</taxon>
        <taxon>Coccomyxaceae</taxon>
        <taxon>Coccomyxa</taxon>
    </lineage>
</organism>
<protein>
    <submittedName>
        <fullName evidence="2">Uncharacterized protein</fullName>
    </submittedName>
</protein>
<evidence type="ECO:0000256" key="1">
    <source>
        <dbReference type="SAM" id="Phobius"/>
    </source>
</evidence>
<name>A0AAV1I9L2_9CHLO</name>
<dbReference type="AlphaFoldDB" id="A0AAV1I9L2"/>
<proteinExistence type="predicted"/>
<feature type="transmembrane region" description="Helical" evidence="1">
    <location>
        <begin position="46"/>
        <end position="68"/>
    </location>
</feature>
<dbReference type="EMBL" id="CAUYUE010000008">
    <property type="protein sequence ID" value="CAK0783566.1"/>
    <property type="molecule type" value="Genomic_DNA"/>
</dbReference>
<keyword evidence="1" id="KW-0472">Membrane</keyword>
<sequence>MGVNVWLKDQLKSTDHSKSLPLLSSTTSQGRRLSHRGMLRALQERPLLLVPIAGILAISLWTLLAPWGCHDSVKGHCKRAGAVSTQPSRPAFLPSWFNASCPLEYERIPYSEMLEGKARPYLLGEQQRPRCANCAKDELWSHFCQYKSHGPACSQYDQDTLFETLRSRAERGAAGMRKLMELTPCDIFPYLRGRTIWLVGDSMMQEFMRAFQCFMYEFWDLEVRELSDLLTDEEVKSKLMGGWCVIMPENTRICHVRSNMADHLVKNLMPVREGMGMRRSDIMLVNVAVWLNSEKTLRTEISMWVDYYTRHKKQLPFVIWRDASVQHFNTPTGDYKCDGCPDAQPRADDKGFSCKPMSSVTLLPDNSLHTDDPAMRVIVEGGWRNKLTLPQIEKLGIPIVHTWNHSVPLWEYHHGFQEKDDCTHWCHPSGYQIWISQLYQVLREQVHALPPVQATARATNL</sequence>
<dbReference type="Proteomes" id="UP001314263">
    <property type="component" value="Unassembled WGS sequence"/>
</dbReference>
<accession>A0AAV1I9L2</accession>
<keyword evidence="1" id="KW-0812">Transmembrane</keyword>
<keyword evidence="3" id="KW-1185">Reference proteome</keyword>
<evidence type="ECO:0000313" key="3">
    <source>
        <dbReference type="Proteomes" id="UP001314263"/>
    </source>
</evidence>
<gene>
    <name evidence="2" type="ORF">CVIRNUC_006765</name>
</gene>
<reference evidence="2 3" key="1">
    <citation type="submission" date="2023-10" db="EMBL/GenBank/DDBJ databases">
        <authorList>
            <person name="Maclean D."/>
            <person name="Macfadyen A."/>
        </authorList>
    </citation>
    <scope>NUCLEOTIDE SEQUENCE [LARGE SCALE GENOMIC DNA]</scope>
</reference>
<keyword evidence="1" id="KW-1133">Transmembrane helix</keyword>
<comment type="caution">
    <text evidence="2">The sequence shown here is derived from an EMBL/GenBank/DDBJ whole genome shotgun (WGS) entry which is preliminary data.</text>
</comment>